<evidence type="ECO:0000259" key="19">
    <source>
        <dbReference type="PROSITE" id="PS51194"/>
    </source>
</evidence>
<dbReference type="InterPro" id="IPR002464">
    <property type="entry name" value="DNA/RNA_helicase_DEAH_CS"/>
</dbReference>
<feature type="domain" description="HSA" evidence="20">
    <location>
        <begin position="336"/>
        <end position="409"/>
    </location>
</feature>
<feature type="region of interest" description="Disordered" evidence="17">
    <location>
        <begin position="459"/>
        <end position="530"/>
    </location>
</feature>
<dbReference type="Proteomes" id="UP000244722">
    <property type="component" value="Unassembled WGS sequence"/>
</dbReference>
<keyword evidence="13" id="KW-0804">Transcription</keyword>
<evidence type="ECO:0000256" key="8">
    <source>
        <dbReference type="ARBA" id="ARBA00022840"/>
    </source>
</evidence>
<dbReference type="InterPro" id="IPR027417">
    <property type="entry name" value="P-loop_NTPase"/>
</dbReference>
<keyword evidence="14" id="KW-0539">Nucleus</keyword>
<evidence type="ECO:0000256" key="4">
    <source>
        <dbReference type="ARBA" id="ARBA00012551"/>
    </source>
</evidence>
<dbReference type="Pfam" id="PF07529">
    <property type="entry name" value="HSA"/>
    <property type="match status" value="1"/>
</dbReference>
<comment type="subcellular location">
    <subcellularLocation>
        <location evidence="1">Nucleus</location>
    </subcellularLocation>
</comment>
<dbReference type="InterPro" id="IPR001650">
    <property type="entry name" value="Helicase_C-like"/>
</dbReference>
<feature type="compositionally biased region" description="Polar residues" evidence="17">
    <location>
        <begin position="120"/>
        <end position="133"/>
    </location>
</feature>
<dbReference type="SMART" id="SM00490">
    <property type="entry name" value="HELICc"/>
    <property type="match status" value="1"/>
</dbReference>
<evidence type="ECO:0000256" key="13">
    <source>
        <dbReference type="ARBA" id="ARBA00023163"/>
    </source>
</evidence>
<feature type="region of interest" description="Disordered" evidence="17">
    <location>
        <begin position="662"/>
        <end position="699"/>
    </location>
</feature>
<protein>
    <recommendedName>
        <fullName evidence="4">DNA helicase</fullName>
        <ecNumber evidence="4">3.6.4.12</ecNumber>
    </recommendedName>
</protein>
<dbReference type="Gene3D" id="1.20.120.850">
    <property type="entry name" value="SWI2/SNF2 ATPases, N-terminal domain"/>
    <property type="match status" value="1"/>
</dbReference>
<evidence type="ECO:0000256" key="16">
    <source>
        <dbReference type="SAM" id="Coils"/>
    </source>
</evidence>
<feature type="compositionally biased region" description="Acidic residues" evidence="17">
    <location>
        <begin position="519"/>
        <end position="530"/>
    </location>
</feature>
<feature type="domain" description="Helicase ATP-binding" evidence="18">
    <location>
        <begin position="821"/>
        <end position="986"/>
    </location>
</feature>
<evidence type="ECO:0000256" key="11">
    <source>
        <dbReference type="ARBA" id="ARBA00023125"/>
    </source>
</evidence>
<dbReference type="PANTHER" id="PTHR45685">
    <property type="entry name" value="HELICASE SRCAP-RELATED"/>
    <property type="match status" value="1"/>
</dbReference>
<feature type="region of interest" description="Disordered" evidence="17">
    <location>
        <begin position="1"/>
        <end position="231"/>
    </location>
</feature>
<dbReference type="GO" id="GO:0000812">
    <property type="term" value="C:Swr1 complex"/>
    <property type="evidence" value="ECO:0007669"/>
    <property type="project" value="TreeGrafter"/>
</dbReference>
<evidence type="ECO:0000256" key="5">
    <source>
        <dbReference type="ARBA" id="ARBA00022741"/>
    </source>
</evidence>
<evidence type="ECO:0000313" key="21">
    <source>
        <dbReference type="EMBL" id="PUU73290.1"/>
    </source>
</evidence>
<feature type="region of interest" description="Disordered" evidence="17">
    <location>
        <begin position="573"/>
        <end position="645"/>
    </location>
</feature>
<dbReference type="STRING" id="42251.A0A2T6ZCS2"/>
<keyword evidence="8" id="KW-0067">ATP-binding</keyword>
<keyword evidence="7" id="KW-0347">Helicase</keyword>
<evidence type="ECO:0000259" key="18">
    <source>
        <dbReference type="PROSITE" id="PS51192"/>
    </source>
</evidence>
<feature type="compositionally biased region" description="Low complexity" evidence="17">
    <location>
        <begin position="780"/>
        <end position="793"/>
    </location>
</feature>
<keyword evidence="11" id="KW-0238">DNA-binding</keyword>
<proteinExistence type="inferred from homology"/>
<dbReference type="InterPro" id="IPR014001">
    <property type="entry name" value="Helicase_ATP-bd"/>
</dbReference>
<feature type="compositionally biased region" description="Low complexity" evidence="17">
    <location>
        <begin position="91"/>
        <end position="103"/>
    </location>
</feature>
<feature type="compositionally biased region" description="Polar residues" evidence="17">
    <location>
        <begin position="14"/>
        <end position="28"/>
    </location>
</feature>
<feature type="compositionally biased region" description="Polar residues" evidence="17">
    <location>
        <begin position="1612"/>
        <end position="1624"/>
    </location>
</feature>
<dbReference type="PANTHER" id="PTHR45685:SF1">
    <property type="entry name" value="HELICASE SRCAP"/>
    <property type="match status" value="1"/>
</dbReference>
<sequence>MRSNTRKRPGPSGSPENGHTTPEPQASAPNLEGGSGIKKPPSKKRKLDNSPPWKSATTQTPTSFVGEDGRRKSGRTNPIPPELQPFLKNGTTPTRPTRSSQRQSEQKKNALLASAPVANGSRSRSSATQNKSSGRARPTTPTPKISGRNSRISPKRPPAPKGTPIKKSTPAKSASVQKSAPKTTPAKSSAPPKKSPVAGTRKSARTAGRNALTEEEIINGVGIKPESATTGRNGFDRGFEFESDGELDVDPDFRAPKIKLKFSIPKPVITHPSHVPAQREFDSFEDFLDHDDIFKNPALLAAAEEEAREEAAIRNKIEDAVVNGLLRPDQCSLYLPEKVPEPPQPYSHQDHLVAHALYLQRLLVKERKEHIEIMKKRNALIMAEIKRRRPLTKEEIEQEEFLENRRIYREQISQLRRKWEEVLKEVENRRRMRAEEEHRLAGKQHLNQMLEHSTQLLEARRGDRHNSATASEDGLDMLEGEEEEGEYDGEDDGEEEEEDDGRVSELEEELDEANMSTTDSDEEDVEDDDENLTVEQLKAKYAGLGPNRASLGGKGLIQEDDLSDIEDGMSLDSRTSVLSDIPSDNAARTDVDEDPTEAVELEEVDDILMDDSDESVDMDSESESDGNEGGEDNSEDDSEIENAFGSGLLGLYGDLSGLRANVRDLEPESEDENELAEPVQEGRSLEKSSDSVQIESLSKDSKVNATDELLEEDKIDEVSLVVYKSPPGKDVGANYLSAPGVIGGQALEMPMLNGHSDTMDAETSTSLSHSQVDLKESGHPSSLTTSPETSPQPNIDIKTPIPFLLRGTLREYQHYGLDWLAGLYDNHTNGILADEMGLGKTIQTIALLAHLACEKGVWGPHLIVVPTSVMLNWEMEFKKWAPGFKILTYYGSREQRLEKRKGWFDNNLWHVCITSYQLVLQDQVTFKRRNWHYLILDEAHNIKNFRSQRWQTLLNFKAEARLLITGTPLQNNLIELWSLLYFLMPSGASSAMPAGFANLKEFQEWFAHPVDQLIEGGREGMDDEAKHTVTKLHRVLRPYLLRRLKADVEKQMPAKFEHIVYCRLSKRQRYLYEEFMSMAKTRETLASGNYLSIINCLMQLRKVCNHPDLFETRQIVTSFAMQKSAVADYEVKELLVRRRLLKEDPFKPFFSTNFLEFCGLVPAKSNHLSTQHSDEISRLTATEFLQKYYKDRAADIKPVEPDFSTVRGHAAYLKHQAEVSHLETLQSCVRLNRSRTQYRPLFGKNLVELCTDGVSVGPSKPMPKNRKLITDWFLNRSEVISSMILTLEDRTESMGSVIDKFGCITPAVVATDMAPIALSPQGVELIQEIQVENLFPSDPFHKARVRLSIAFPDKRLLQYDCGKLQRLDLLLRQLQTGGHRALIFTQMTKVLDILEQFLNIHGHRYLRLDGATKVEQRQILTDRFNNDTRILVFILSTRSGGLGINLTGADTVIFYDLDWNPAMDKQCQDRCHRIGQTRDVHIYRFVSEYTIESNILRKSNQKRMLDDVVIQEGDFTTDYFNKLTIRDMLGDEVIKDLDGVDDSQTVVAPGVNMEKALEAAEDVEDVAAAKVAQKEVVDADGADFAERSTPAQTPREPGTATAGTTPREPSAPVSNAAMTPQRNTVEPEVVTHRGLGYDIYGDGWNRVDREPVHIDEYMIRYMEWELVDVPLVLPNKSKKKKSKKGKKF</sequence>
<dbReference type="PROSITE" id="PS00690">
    <property type="entry name" value="DEAH_ATP_HELICASE"/>
    <property type="match status" value="1"/>
</dbReference>
<dbReference type="PROSITE" id="PS51204">
    <property type="entry name" value="HSA"/>
    <property type="match status" value="1"/>
</dbReference>
<dbReference type="GO" id="GO:0016887">
    <property type="term" value="F:ATP hydrolysis activity"/>
    <property type="evidence" value="ECO:0007669"/>
    <property type="project" value="TreeGrafter"/>
</dbReference>
<gene>
    <name evidence="21" type="ORF">B9Z19DRAFT_552952</name>
</gene>
<dbReference type="OrthoDB" id="372624at2759"/>
<dbReference type="EC" id="3.6.4.12" evidence="4"/>
<keyword evidence="12" id="KW-0010">Activator</keyword>
<dbReference type="FunFam" id="3.40.50.10810:FF:000005">
    <property type="entry name" value="Photoperiod-independent early flowering 1"/>
    <property type="match status" value="1"/>
</dbReference>
<dbReference type="GO" id="GO:0042393">
    <property type="term" value="F:histone binding"/>
    <property type="evidence" value="ECO:0007669"/>
    <property type="project" value="TreeGrafter"/>
</dbReference>
<name>A0A2T6ZCS2_TUBBO</name>
<evidence type="ECO:0000256" key="12">
    <source>
        <dbReference type="ARBA" id="ARBA00023159"/>
    </source>
</evidence>
<comment type="subunit">
    <text evidence="3">Component of the SWR1 chromatin-remodeling complex.</text>
</comment>
<feature type="compositionally biased region" description="Polar residues" evidence="17">
    <location>
        <begin position="761"/>
        <end position="771"/>
    </location>
</feature>
<evidence type="ECO:0000256" key="10">
    <source>
        <dbReference type="ARBA" id="ARBA00023015"/>
    </source>
</evidence>
<dbReference type="EMBL" id="NESQ01000391">
    <property type="protein sequence ID" value="PUU73290.1"/>
    <property type="molecule type" value="Genomic_DNA"/>
</dbReference>
<evidence type="ECO:0000259" key="20">
    <source>
        <dbReference type="PROSITE" id="PS51204"/>
    </source>
</evidence>
<comment type="similarity">
    <text evidence="2">Belongs to the SNF2/RAD54 helicase family. SWR1 subfamily.</text>
</comment>
<comment type="catalytic activity">
    <reaction evidence="15">
        <text>ATP + H2O = ADP + phosphate + H(+)</text>
        <dbReference type="Rhea" id="RHEA:13065"/>
        <dbReference type="ChEBI" id="CHEBI:15377"/>
        <dbReference type="ChEBI" id="CHEBI:15378"/>
        <dbReference type="ChEBI" id="CHEBI:30616"/>
        <dbReference type="ChEBI" id="CHEBI:43474"/>
        <dbReference type="ChEBI" id="CHEBI:456216"/>
        <dbReference type="EC" id="3.6.4.12"/>
    </reaction>
</comment>
<evidence type="ECO:0000256" key="3">
    <source>
        <dbReference type="ARBA" id="ARBA00011826"/>
    </source>
</evidence>
<evidence type="ECO:0000256" key="14">
    <source>
        <dbReference type="ARBA" id="ARBA00023242"/>
    </source>
</evidence>
<dbReference type="SUPFAM" id="SSF52540">
    <property type="entry name" value="P-loop containing nucleoside triphosphate hydrolases"/>
    <property type="match status" value="2"/>
</dbReference>
<dbReference type="InterPro" id="IPR014012">
    <property type="entry name" value="HSA_dom"/>
</dbReference>
<feature type="compositionally biased region" description="Acidic residues" evidence="17">
    <location>
        <begin position="591"/>
        <end position="640"/>
    </location>
</feature>
<dbReference type="GO" id="GO:0006338">
    <property type="term" value="P:chromatin remodeling"/>
    <property type="evidence" value="ECO:0007669"/>
    <property type="project" value="TreeGrafter"/>
</dbReference>
<evidence type="ECO:0000256" key="6">
    <source>
        <dbReference type="ARBA" id="ARBA00022801"/>
    </source>
</evidence>
<dbReference type="GO" id="GO:0003678">
    <property type="term" value="F:DNA helicase activity"/>
    <property type="evidence" value="ECO:0007669"/>
    <property type="project" value="UniProtKB-EC"/>
</dbReference>
<dbReference type="InterPro" id="IPR038718">
    <property type="entry name" value="SNF2-like_sf"/>
</dbReference>
<feature type="compositionally biased region" description="Low complexity" evidence="17">
    <location>
        <begin position="178"/>
        <end position="196"/>
    </location>
</feature>
<keyword evidence="6" id="KW-0378">Hydrolase</keyword>
<evidence type="ECO:0000256" key="7">
    <source>
        <dbReference type="ARBA" id="ARBA00022806"/>
    </source>
</evidence>
<evidence type="ECO:0000256" key="9">
    <source>
        <dbReference type="ARBA" id="ARBA00022853"/>
    </source>
</evidence>
<evidence type="ECO:0000313" key="22">
    <source>
        <dbReference type="Proteomes" id="UP000244722"/>
    </source>
</evidence>
<comment type="caution">
    <text evidence="21">The sequence shown here is derived from an EMBL/GenBank/DDBJ whole genome shotgun (WGS) entry which is preliminary data.</text>
</comment>
<keyword evidence="22" id="KW-1185">Reference proteome</keyword>
<feature type="compositionally biased region" description="Acidic residues" evidence="17">
    <location>
        <begin position="473"/>
        <end position="512"/>
    </location>
</feature>
<keyword evidence="9" id="KW-0156">Chromatin regulator</keyword>
<dbReference type="Gene3D" id="3.40.50.300">
    <property type="entry name" value="P-loop containing nucleotide triphosphate hydrolases"/>
    <property type="match status" value="1"/>
</dbReference>
<dbReference type="SMART" id="SM00487">
    <property type="entry name" value="DEXDc"/>
    <property type="match status" value="1"/>
</dbReference>
<dbReference type="CDD" id="cd18003">
    <property type="entry name" value="DEXQc_SRCAP"/>
    <property type="match status" value="1"/>
</dbReference>
<feature type="region of interest" description="Disordered" evidence="17">
    <location>
        <begin position="755"/>
        <end position="795"/>
    </location>
</feature>
<dbReference type="Pfam" id="PF00176">
    <property type="entry name" value="SNF2-rel_dom"/>
    <property type="match status" value="1"/>
</dbReference>
<feature type="coiled-coil region" evidence="16">
    <location>
        <begin position="398"/>
        <end position="429"/>
    </location>
</feature>
<reference evidence="21 22" key="1">
    <citation type="submission" date="2017-04" db="EMBL/GenBank/DDBJ databases">
        <title>Draft genome sequence of Tuber borchii Vittad., a whitish edible truffle.</title>
        <authorList>
            <consortium name="DOE Joint Genome Institute"/>
            <person name="Murat C."/>
            <person name="Kuo A."/>
            <person name="Barry K.W."/>
            <person name="Clum A."/>
            <person name="Dockter R.B."/>
            <person name="Fauchery L."/>
            <person name="Iotti M."/>
            <person name="Kohler A."/>
            <person name="Labutti K."/>
            <person name="Lindquist E.A."/>
            <person name="Lipzen A."/>
            <person name="Ohm R.A."/>
            <person name="Wang M."/>
            <person name="Grigoriev I.V."/>
            <person name="Zambonelli A."/>
            <person name="Martin F.M."/>
        </authorList>
    </citation>
    <scope>NUCLEOTIDE SEQUENCE [LARGE SCALE GENOMIC DNA]</scope>
    <source>
        <strain evidence="21 22">Tbo3840</strain>
    </source>
</reference>
<dbReference type="Gene3D" id="3.40.50.10810">
    <property type="entry name" value="Tandem AAA-ATPase domain"/>
    <property type="match status" value="1"/>
</dbReference>
<feature type="domain" description="Helicase C-terminal" evidence="19">
    <location>
        <begin position="1366"/>
        <end position="1516"/>
    </location>
</feature>
<dbReference type="CDD" id="cd18793">
    <property type="entry name" value="SF2_C_SNF"/>
    <property type="match status" value="1"/>
</dbReference>
<dbReference type="FunFam" id="3.40.50.300:FF:000655">
    <property type="entry name" value="Protein PHOTOPERIOD-INDEPENDENT EARLY FLOWERING 1"/>
    <property type="match status" value="1"/>
</dbReference>
<evidence type="ECO:0000256" key="1">
    <source>
        <dbReference type="ARBA" id="ARBA00004123"/>
    </source>
</evidence>
<dbReference type="InterPro" id="IPR000330">
    <property type="entry name" value="SNF2_N"/>
</dbReference>
<dbReference type="Pfam" id="PF00271">
    <property type="entry name" value="Helicase_C"/>
    <property type="match status" value="1"/>
</dbReference>
<dbReference type="PROSITE" id="PS51194">
    <property type="entry name" value="HELICASE_CTER"/>
    <property type="match status" value="1"/>
</dbReference>
<keyword evidence="10" id="KW-0805">Transcription regulation</keyword>
<feature type="region of interest" description="Disordered" evidence="17">
    <location>
        <begin position="1579"/>
        <end position="1625"/>
    </location>
</feature>
<dbReference type="GO" id="GO:0005524">
    <property type="term" value="F:ATP binding"/>
    <property type="evidence" value="ECO:0007669"/>
    <property type="project" value="UniProtKB-KW"/>
</dbReference>
<dbReference type="GO" id="GO:0003677">
    <property type="term" value="F:DNA binding"/>
    <property type="evidence" value="ECO:0007669"/>
    <property type="project" value="UniProtKB-KW"/>
</dbReference>
<dbReference type="PROSITE" id="PS51192">
    <property type="entry name" value="HELICASE_ATP_BIND_1"/>
    <property type="match status" value="1"/>
</dbReference>
<dbReference type="InterPro" id="IPR050520">
    <property type="entry name" value="INO80/SWR1_helicase"/>
</dbReference>
<organism evidence="21 22">
    <name type="scientific">Tuber borchii</name>
    <name type="common">White truffle</name>
    <dbReference type="NCBI Taxonomy" id="42251"/>
    <lineage>
        <taxon>Eukaryota</taxon>
        <taxon>Fungi</taxon>
        <taxon>Dikarya</taxon>
        <taxon>Ascomycota</taxon>
        <taxon>Pezizomycotina</taxon>
        <taxon>Pezizomycetes</taxon>
        <taxon>Pezizales</taxon>
        <taxon>Tuberaceae</taxon>
        <taxon>Tuber</taxon>
    </lineage>
</organism>
<evidence type="ECO:0000256" key="15">
    <source>
        <dbReference type="ARBA" id="ARBA00047995"/>
    </source>
</evidence>
<dbReference type="InterPro" id="IPR049730">
    <property type="entry name" value="SNF2/RAD54-like_C"/>
</dbReference>
<evidence type="ECO:0000256" key="17">
    <source>
        <dbReference type="SAM" id="MobiDB-lite"/>
    </source>
</evidence>
<accession>A0A2T6ZCS2</accession>
<evidence type="ECO:0000256" key="2">
    <source>
        <dbReference type="ARBA" id="ARBA00009220"/>
    </source>
</evidence>
<keyword evidence="5" id="KW-0547">Nucleotide-binding</keyword>
<keyword evidence="16" id="KW-0175">Coiled coil</keyword>